<evidence type="ECO:0000313" key="2">
    <source>
        <dbReference type="Proteomes" id="UP000249661"/>
    </source>
</evidence>
<keyword evidence="2" id="KW-1185">Reference proteome</keyword>
<gene>
    <name evidence="1" type="ORF">BO66DRAFT_151290</name>
</gene>
<sequence>MLVPLQGVSDSMLLTILSLSVSLSRSLALEPHPTSRQPNLAGSCIQLHFRFYRHTNFVTIVFISFCVTLSSSSPCVSCIAHLGVKCNLLGWRFSQWHLSLESDGTFHDFTKGQSGAIPLIEHRRYSPIAFKAISWDFSQLRSA</sequence>
<dbReference type="EMBL" id="KZ824972">
    <property type="protein sequence ID" value="RAH67708.1"/>
    <property type="molecule type" value="Genomic_DNA"/>
</dbReference>
<accession>A0ACD1H2A8</accession>
<name>A0ACD1H2A8_9EURO</name>
<organism evidence="1 2">
    <name type="scientific">Aspergillus aculeatinus CBS 121060</name>
    <dbReference type="NCBI Taxonomy" id="1448322"/>
    <lineage>
        <taxon>Eukaryota</taxon>
        <taxon>Fungi</taxon>
        <taxon>Dikarya</taxon>
        <taxon>Ascomycota</taxon>
        <taxon>Pezizomycotina</taxon>
        <taxon>Eurotiomycetes</taxon>
        <taxon>Eurotiomycetidae</taxon>
        <taxon>Eurotiales</taxon>
        <taxon>Aspergillaceae</taxon>
        <taxon>Aspergillus</taxon>
        <taxon>Aspergillus subgen. Circumdati</taxon>
    </lineage>
</organism>
<proteinExistence type="predicted"/>
<reference evidence="1" key="1">
    <citation type="submission" date="2018-02" db="EMBL/GenBank/DDBJ databases">
        <title>The genomes of Aspergillus section Nigri reveals drivers in fungal speciation.</title>
        <authorList>
            <consortium name="DOE Joint Genome Institute"/>
            <person name="Vesth T.C."/>
            <person name="Nybo J."/>
            <person name="Theobald S."/>
            <person name="Brandl J."/>
            <person name="Frisvad J.C."/>
            <person name="Nielsen K.F."/>
            <person name="Lyhne E.K."/>
            <person name="Kogle M.E."/>
            <person name="Kuo A."/>
            <person name="Riley R."/>
            <person name="Clum A."/>
            <person name="Nolan M."/>
            <person name="Lipzen A."/>
            <person name="Salamov A."/>
            <person name="Henrissat B."/>
            <person name="Wiebenga A."/>
            <person name="De vries R.P."/>
            <person name="Grigoriev I.V."/>
            <person name="Mortensen U.H."/>
            <person name="Andersen M.R."/>
            <person name="Baker S.E."/>
        </authorList>
    </citation>
    <scope>NUCLEOTIDE SEQUENCE</scope>
    <source>
        <strain evidence="1">CBS 121060</strain>
    </source>
</reference>
<dbReference type="Proteomes" id="UP000249661">
    <property type="component" value="Unassembled WGS sequence"/>
</dbReference>
<evidence type="ECO:0000313" key="1">
    <source>
        <dbReference type="EMBL" id="RAH67708.1"/>
    </source>
</evidence>
<protein>
    <submittedName>
        <fullName evidence="1">Uncharacterized protein</fullName>
    </submittedName>
</protein>